<dbReference type="AlphaFoldDB" id="A0AAD1NVK0"/>
<protein>
    <submittedName>
        <fullName evidence="1">Uncharacterized protein</fullName>
    </submittedName>
</protein>
<proteinExistence type="predicted"/>
<name>A0AAD1NVK0_9ACTN</name>
<accession>A0AAD1NVK0</accession>
<dbReference type="EMBL" id="AP024747">
    <property type="protein sequence ID" value="BCY24546.1"/>
    <property type="molecule type" value="Genomic_DNA"/>
</dbReference>
<organism evidence="1 2">
    <name type="scientific">Cutibacterium modestum</name>
    <dbReference type="NCBI Taxonomy" id="2559073"/>
    <lineage>
        <taxon>Bacteria</taxon>
        <taxon>Bacillati</taxon>
        <taxon>Actinomycetota</taxon>
        <taxon>Actinomycetes</taxon>
        <taxon>Propionibacteriales</taxon>
        <taxon>Propionibacteriaceae</taxon>
        <taxon>Cutibacterium</taxon>
    </lineage>
</organism>
<dbReference type="RefSeq" id="WP_002528813.1">
    <property type="nucleotide sequence ID" value="NZ_AP024747.1"/>
</dbReference>
<dbReference type="GeneID" id="92879877"/>
<reference evidence="1" key="1">
    <citation type="submission" date="2021-06" db="EMBL/GenBank/DDBJ databases">
        <title>Genome sequence of Cutibacterium modestum strain KB17-24694.</title>
        <authorList>
            <person name="Dekio I."/>
            <person name="Asahina A."/>
            <person name="Nishida M."/>
        </authorList>
    </citation>
    <scope>NUCLEOTIDE SEQUENCE</scope>
    <source>
        <strain evidence="1">KB17-24694</strain>
    </source>
</reference>
<dbReference type="Proteomes" id="UP000825072">
    <property type="component" value="Chromosome 1"/>
</dbReference>
<evidence type="ECO:0000313" key="1">
    <source>
        <dbReference type="EMBL" id="BCY24546.1"/>
    </source>
</evidence>
<gene>
    <name evidence="1" type="ORF">KB1_05360</name>
</gene>
<sequence>MSVPQTLWPSQVLNLDQIAALCESGWYDTADSMLRMVHASESDNPHLVQAAAVMAVARRVMTLDAEDFEEIGDALPTDLRFRLIDSGFPHHPRAAARGALGSLVPLYELMLEVLDIRMHREEPQQVVMVCHILGEYLAQLAWQPVLGDGGDPLTLPGKVGEKWGGDGQGCAHTSAMNATARRSLHAAQGDEEGYTSYLDKFHSRLGEALGVCAMNHATISAGERPDVGITCPAPCQWALTGTREERRALDARVRLARIFQESGLVALRHHAPVGHFFGVPSGSEIGHAWVTTWNKLNEQWADGSNPMLDPSAPGYDVDVSDEALPGMSRVVSVIAARPIRAGHLLQDLGATAIAELKAA</sequence>
<evidence type="ECO:0000313" key="2">
    <source>
        <dbReference type="Proteomes" id="UP000825072"/>
    </source>
</evidence>